<dbReference type="AlphaFoldDB" id="A0A4Y2PV02"/>
<dbReference type="InterPro" id="IPR041373">
    <property type="entry name" value="RT_RNaseH"/>
</dbReference>
<keyword evidence="4" id="KW-0255">Endonuclease</keyword>
<organism evidence="9 10">
    <name type="scientific">Araneus ventricosus</name>
    <name type="common">Orbweaver spider</name>
    <name type="synonym">Epeira ventricosa</name>
    <dbReference type="NCBI Taxonomy" id="182803"/>
    <lineage>
        <taxon>Eukaryota</taxon>
        <taxon>Metazoa</taxon>
        <taxon>Ecdysozoa</taxon>
        <taxon>Arthropoda</taxon>
        <taxon>Chelicerata</taxon>
        <taxon>Arachnida</taxon>
        <taxon>Araneae</taxon>
        <taxon>Araneomorphae</taxon>
        <taxon>Entelegynae</taxon>
        <taxon>Araneoidea</taxon>
        <taxon>Araneidae</taxon>
        <taxon>Araneus</taxon>
    </lineage>
</organism>
<feature type="domain" description="Reverse transcriptase RNase H-like" evidence="7">
    <location>
        <begin position="51"/>
        <end position="155"/>
    </location>
</feature>
<name>A0A4Y2PV02_ARAVE</name>
<comment type="caution">
    <text evidence="9">The sequence shown here is derived from an EMBL/GenBank/DDBJ whole genome shotgun (WGS) entry which is preliminary data.</text>
</comment>
<dbReference type="OrthoDB" id="8060624at2759"/>
<dbReference type="PANTHER" id="PTHR37984">
    <property type="entry name" value="PROTEIN CBG26694"/>
    <property type="match status" value="1"/>
</dbReference>
<dbReference type="GO" id="GO:0003964">
    <property type="term" value="F:RNA-directed DNA polymerase activity"/>
    <property type="evidence" value="ECO:0007669"/>
    <property type="project" value="UniProtKB-KW"/>
</dbReference>
<keyword evidence="1" id="KW-0808">Transferase</keyword>
<keyword evidence="5" id="KW-0378">Hydrolase</keyword>
<dbReference type="EMBL" id="BGPR01135473">
    <property type="protein sequence ID" value="GBN55732.1"/>
    <property type="molecule type" value="Genomic_DNA"/>
</dbReference>
<gene>
    <name evidence="9" type="primary">pol_991</name>
    <name evidence="8" type="synonym">pol_1907</name>
    <name evidence="8" type="ORF">AVEN_71084_1</name>
    <name evidence="9" type="ORF">AVEN_71231_1</name>
</gene>
<sequence length="205" mass="23526">MRFIPNFSKIALSLTNLAKEKTKFVWSEVEQQAFENLRDCLIKEPCLKLPDLTKEFSICTDASQYSSGAVLMQSDDEGILHPVAFASRKLGPTEIHYSACENECMGIIFGVTQFKNYVYGTQFKIYTDQQSLSKIKTCTDPTSRIARWLLTLQQFTFTIIYQPGRLNLMADYLPRAVYKKGRGVNEEVIKEKEHMIVVSNIEMIR</sequence>
<evidence type="ECO:0000259" key="7">
    <source>
        <dbReference type="Pfam" id="PF17917"/>
    </source>
</evidence>
<evidence type="ECO:0000313" key="10">
    <source>
        <dbReference type="Proteomes" id="UP000499080"/>
    </source>
</evidence>
<dbReference type="Gene3D" id="3.30.70.270">
    <property type="match status" value="1"/>
</dbReference>
<proteinExistence type="predicted"/>
<dbReference type="GO" id="GO:0016787">
    <property type="term" value="F:hydrolase activity"/>
    <property type="evidence" value="ECO:0007669"/>
    <property type="project" value="UniProtKB-KW"/>
</dbReference>
<evidence type="ECO:0000256" key="1">
    <source>
        <dbReference type="ARBA" id="ARBA00022679"/>
    </source>
</evidence>
<reference evidence="9 10" key="1">
    <citation type="journal article" date="2019" name="Sci. Rep.">
        <title>Orb-weaving spider Araneus ventricosus genome elucidates the spidroin gene catalogue.</title>
        <authorList>
            <person name="Kono N."/>
            <person name="Nakamura H."/>
            <person name="Ohtoshi R."/>
            <person name="Moran D.A.P."/>
            <person name="Shinohara A."/>
            <person name="Yoshida Y."/>
            <person name="Fujiwara M."/>
            <person name="Mori M."/>
            <person name="Tomita M."/>
            <person name="Arakawa K."/>
        </authorList>
    </citation>
    <scope>NUCLEOTIDE SEQUENCE [LARGE SCALE GENOMIC DNA]</scope>
</reference>
<dbReference type="InterPro" id="IPR043502">
    <property type="entry name" value="DNA/RNA_pol_sf"/>
</dbReference>
<evidence type="ECO:0000256" key="6">
    <source>
        <dbReference type="ARBA" id="ARBA00022918"/>
    </source>
</evidence>
<dbReference type="FunFam" id="3.10.20.370:FF:000001">
    <property type="entry name" value="Retrovirus-related Pol polyprotein from transposon 17.6-like protein"/>
    <property type="match status" value="1"/>
</dbReference>
<evidence type="ECO:0000256" key="4">
    <source>
        <dbReference type="ARBA" id="ARBA00022759"/>
    </source>
</evidence>
<dbReference type="InterPro" id="IPR043128">
    <property type="entry name" value="Rev_trsase/Diguanyl_cyclase"/>
</dbReference>
<keyword evidence="3" id="KW-0540">Nuclease</keyword>
<evidence type="ECO:0000256" key="2">
    <source>
        <dbReference type="ARBA" id="ARBA00022695"/>
    </source>
</evidence>
<dbReference type="Pfam" id="PF17917">
    <property type="entry name" value="RT_RNaseH"/>
    <property type="match status" value="1"/>
</dbReference>
<keyword evidence="2" id="KW-0548">Nucleotidyltransferase</keyword>
<dbReference type="GO" id="GO:0004519">
    <property type="term" value="F:endonuclease activity"/>
    <property type="evidence" value="ECO:0007669"/>
    <property type="project" value="UniProtKB-KW"/>
</dbReference>
<evidence type="ECO:0000313" key="8">
    <source>
        <dbReference type="EMBL" id="GBN55732.1"/>
    </source>
</evidence>
<evidence type="ECO:0000313" key="9">
    <source>
        <dbReference type="EMBL" id="GBN55738.1"/>
    </source>
</evidence>
<evidence type="ECO:0000256" key="3">
    <source>
        <dbReference type="ARBA" id="ARBA00022722"/>
    </source>
</evidence>
<keyword evidence="10" id="KW-1185">Reference proteome</keyword>
<dbReference type="EMBL" id="BGPR01135474">
    <property type="protein sequence ID" value="GBN55738.1"/>
    <property type="molecule type" value="Genomic_DNA"/>
</dbReference>
<protein>
    <submittedName>
        <fullName evidence="9">Retrovirus-related Pol polyprotein from transposon 297</fullName>
    </submittedName>
</protein>
<accession>A0A4Y2PV02</accession>
<dbReference type="CDD" id="cd09274">
    <property type="entry name" value="RNase_HI_RT_Ty3"/>
    <property type="match status" value="1"/>
</dbReference>
<dbReference type="Proteomes" id="UP000499080">
    <property type="component" value="Unassembled WGS sequence"/>
</dbReference>
<dbReference type="SUPFAM" id="SSF56672">
    <property type="entry name" value="DNA/RNA polymerases"/>
    <property type="match status" value="1"/>
</dbReference>
<dbReference type="InterPro" id="IPR050951">
    <property type="entry name" value="Retrovirus_Pol_polyprotein"/>
</dbReference>
<dbReference type="PANTHER" id="PTHR37984:SF5">
    <property type="entry name" value="PROTEIN NYNRIN-LIKE"/>
    <property type="match status" value="1"/>
</dbReference>
<keyword evidence="6" id="KW-0695">RNA-directed DNA polymerase</keyword>
<evidence type="ECO:0000256" key="5">
    <source>
        <dbReference type="ARBA" id="ARBA00022801"/>
    </source>
</evidence>